<protein>
    <recommendedName>
        <fullName evidence="5">Copper amine oxidase</fullName>
    </recommendedName>
</protein>
<evidence type="ECO:0000313" key="4">
    <source>
        <dbReference type="Proteomes" id="UP000252585"/>
    </source>
</evidence>
<keyword evidence="1" id="KW-0812">Transmembrane</keyword>
<gene>
    <name evidence="3" type="ORF">DFR57_102151</name>
</gene>
<accession>A0A368YC08</accession>
<evidence type="ECO:0000313" key="3">
    <source>
        <dbReference type="EMBL" id="RCW76876.1"/>
    </source>
</evidence>
<proteinExistence type="predicted"/>
<evidence type="ECO:0000256" key="2">
    <source>
        <dbReference type="SAM" id="SignalP"/>
    </source>
</evidence>
<keyword evidence="2" id="KW-0732">Signal</keyword>
<evidence type="ECO:0008006" key="5">
    <source>
        <dbReference type="Google" id="ProtNLM"/>
    </source>
</evidence>
<keyword evidence="1" id="KW-0472">Membrane</keyword>
<name>A0A368YC08_9BACI</name>
<comment type="caution">
    <text evidence="3">The sequence shown here is derived from an EMBL/GenBank/DDBJ whole genome shotgun (WGS) entry which is preliminary data.</text>
</comment>
<feature type="transmembrane region" description="Helical" evidence="1">
    <location>
        <begin position="422"/>
        <end position="440"/>
    </location>
</feature>
<feature type="chain" id="PRO_5016968872" description="Copper amine oxidase" evidence="2">
    <location>
        <begin position="28"/>
        <end position="448"/>
    </location>
</feature>
<keyword evidence="1" id="KW-1133">Transmembrane helix</keyword>
<keyword evidence="4" id="KW-1185">Reference proteome</keyword>
<organism evidence="3 4">
    <name type="scientific">Saliterribacillus persicus</name>
    <dbReference type="NCBI Taxonomy" id="930114"/>
    <lineage>
        <taxon>Bacteria</taxon>
        <taxon>Bacillati</taxon>
        <taxon>Bacillota</taxon>
        <taxon>Bacilli</taxon>
        <taxon>Bacillales</taxon>
        <taxon>Bacillaceae</taxon>
        <taxon>Saliterribacillus</taxon>
    </lineage>
</organism>
<dbReference type="RefSeq" id="WP_114351642.1">
    <property type="nucleotide sequence ID" value="NZ_QPJJ01000002.1"/>
</dbReference>
<dbReference type="AlphaFoldDB" id="A0A368YC08"/>
<sequence length="448" mass="48545">MNLKKTAIAITLSVPLLIPTTAGVVQAETATETPTVKTAAVDLRSDLGHLLSEHAFLAIEAMRNGSEGTADFEGSVAALNANTEDLSGAISSVYGEEAGNAFNDMWSEHIGYFVDYVNATAEEDEAAKQAALDELSEYREDFSQFLESATEERLEADSLAEGLQMHVDQLIGAFDSYVAGDYEKAYTYEREAIGHMHMVAKGLSSAIVDQFPEEFNNTKAVTPAGDLRADLNHLMSEHAGIATIAMQNGIDGSEDFEASVQALSMNTDDLSAAIASVYGEEAGEQFKQMWSDHIGYFVQYVEATGAEDEAAKEAALEELAQYRDDFSSFIATATEGEVPQEGLAEGLQMHVDQLIAAFDSYVAEDYDEAFSSIREAYGHMYGASETLSGGIVMQFPDKFQSEMPSDMPKTGLGGASNDSMSWAWASLSGFMVLITAMVFLRQRRETDK</sequence>
<reference evidence="3 4" key="1">
    <citation type="submission" date="2018-07" db="EMBL/GenBank/DDBJ databases">
        <title>Genomic Encyclopedia of Type Strains, Phase IV (KMG-IV): sequencing the most valuable type-strain genomes for metagenomic binning, comparative biology and taxonomic classification.</title>
        <authorList>
            <person name="Goeker M."/>
        </authorList>
    </citation>
    <scope>NUCLEOTIDE SEQUENCE [LARGE SCALE GENOMIC DNA]</scope>
    <source>
        <strain evidence="3 4">DSM 27696</strain>
    </source>
</reference>
<evidence type="ECO:0000256" key="1">
    <source>
        <dbReference type="SAM" id="Phobius"/>
    </source>
</evidence>
<feature type="signal peptide" evidence="2">
    <location>
        <begin position="1"/>
        <end position="27"/>
    </location>
</feature>
<dbReference type="EMBL" id="QPJJ01000002">
    <property type="protein sequence ID" value="RCW76876.1"/>
    <property type="molecule type" value="Genomic_DNA"/>
</dbReference>
<dbReference type="OrthoDB" id="2657432at2"/>
<dbReference type="Proteomes" id="UP000252585">
    <property type="component" value="Unassembled WGS sequence"/>
</dbReference>